<dbReference type="InterPro" id="IPR002172">
    <property type="entry name" value="LDrepeatLR_classA_rpt"/>
</dbReference>
<feature type="disulfide bond" evidence="3">
    <location>
        <begin position="26"/>
        <end position="41"/>
    </location>
</feature>
<feature type="disulfide bond" evidence="3">
    <location>
        <begin position="7"/>
        <end position="19"/>
    </location>
</feature>
<evidence type="ECO:0000256" key="3">
    <source>
        <dbReference type="PROSITE-ProRule" id="PRU00124"/>
    </source>
</evidence>
<keyword evidence="4" id="KW-1185">Reference proteome</keyword>
<dbReference type="InterPro" id="IPR036055">
    <property type="entry name" value="LDL_receptor-like_sf"/>
</dbReference>
<evidence type="ECO:0000313" key="5">
    <source>
        <dbReference type="WBParaSite" id="EEL_0000452001-mRNA-1"/>
    </source>
</evidence>
<dbReference type="Pfam" id="PF00057">
    <property type="entry name" value="Ldl_recept_a"/>
    <property type="match status" value="1"/>
</dbReference>
<dbReference type="AlphaFoldDB" id="A0A0R3RRX1"/>
<keyword evidence="2" id="KW-0325">Glycoprotein</keyword>
<accession>A0A0R3RRX1</accession>
<evidence type="ECO:0000313" key="4">
    <source>
        <dbReference type="Proteomes" id="UP000050640"/>
    </source>
</evidence>
<feature type="disulfide bond" evidence="3">
    <location>
        <begin position="14"/>
        <end position="32"/>
    </location>
</feature>
<evidence type="ECO:0000256" key="1">
    <source>
        <dbReference type="ARBA" id="ARBA00023157"/>
    </source>
</evidence>
<dbReference type="FunFam" id="4.10.400.10:FF:000065">
    <property type="entry name" value="Transmembrane protease serine 7"/>
    <property type="match status" value="1"/>
</dbReference>
<dbReference type="SMART" id="SM00192">
    <property type="entry name" value="LDLa"/>
    <property type="match status" value="1"/>
</dbReference>
<dbReference type="Proteomes" id="UP000050640">
    <property type="component" value="Unplaced"/>
</dbReference>
<reference evidence="5" key="1">
    <citation type="submission" date="2017-02" db="UniProtKB">
        <authorList>
            <consortium name="WormBaseParasite"/>
        </authorList>
    </citation>
    <scope>IDENTIFICATION</scope>
</reference>
<keyword evidence="1 3" id="KW-1015">Disulfide bond</keyword>
<name>A0A0R3RRX1_9BILA</name>
<dbReference type="CDD" id="cd00112">
    <property type="entry name" value="LDLa"/>
    <property type="match status" value="1"/>
</dbReference>
<protein>
    <submittedName>
        <fullName evidence="5">Low density lipoprotein receptor-related protein 12</fullName>
    </submittedName>
</protein>
<dbReference type="Gene3D" id="4.10.400.10">
    <property type="entry name" value="Low-density Lipoprotein Receptor"/>
    <property type="match status" value="1"/>
</dbReference>
<dbReference type="STRING" id="1147741.A0A0R3RRX1"/>
<dbReference type="PROSITE" id="PS50068">
    <property type="entry name" value="LDLRA_2"/>
    <property type="match status" value="1"/>
</dbReference>
<dbReference type="SUPFAM" id="SSF57424">
    <property type="entry name" value="LDL receptor-like module"/>
    <property type="match status" value="1"/>
</dbReference>
<proteinExistence type="predicted"/>
<organism evidence="4 5">
    <name type="scientific">Elaeophora elaphi</name>
    <dbReference type="NCBI Taxonomy" id="1147741"/>
    <lineage>
        <taxon>Eukaryota</taxon>
        <taxon>Metazoa</taxon>
        <taxon>Ecdysozoa</taxon>
        <taxon>Nematoda</taxon>
        <taxon>Chromadorea</taxon>
        <taxon>Rhabditida</taxon>
        <taxon>Spirurina</taxon>
        <taxon>Spiruromorpha</taxon>
        <taxon>Filarioidea</taxon>
        <taxon>Onchocercidae</taxon>
        <taxon>Elaeophora</taxon>
    </lineage>
</organism>
<dbReference type="WBParaSite" id="EEL_0000452001-mRNA-1">
    <property type="protein sequence ID" value="EEL_0000452001-mRNA-1"/>
    <property type="gene ID" value="EEL_0000452001"/>
</dbReference>
<sequence>SYSFRRCPETFWECGSGECVPSETRCDGLQACSDGSDEMHCGLNFCFFFFQNLHMVNLVA</sequence>
<evidence type="ECO:0000256" key="2">
    <source>
        <dbReference type="ARBA" id="ARBA00023180"/>
    </source>
</evidence>